<dbReference type="InterPro" id="IPR011006">
    <property type="entry name" value="CheY-like_superfamily"/>
</dbReference>
<keyword evidence="7" id="KW-1185">Reference proteome</keyword>
<dbReference type="PANTHER" id="PTHR43214">
    <property type="entry name" value="TWO-COMPONENT RESPONSE REGULATOR"/>
    <property type="match status" value="1"/>
</dbReference>
<feature type="domain" description="HTH luxR-type" evidence="4">
    <location>
        <begin position="143"/>
        <end position="208"/>
    </location>
</feature>
<dbReference type="GO" id="GO:0000160">
    <property type="term" value="P:phosphorelay signal transduction system"/>
    <property type="evidence" value="ECO:0007669"/>
    <property type="project" value="InterPro"/>
</dbReference>
<organism evidence="6 7">
    <name type="scientific">Rhodovulum kholense</name>
    <dbReference type="NCBI Taxonomy" id="453584"/>
    <lineage>
        <taxon>Bacteria</taxon>
        <taxon>Pseudomonadati</taxon>
        <taxon>Pseudomonadota</taxon>
        <taxon>Alphaproteobacteria</taxon>
        <taxon>Rhodobacterales</taxon>
        <taxon>Paracoccaceae</taxon>
        <taxon>Rhodovulum</taxon>
    </lineage>
</organism>
<dbReference type="PRINTS" id="PR00038">
    <property type="entry name" value="HTHLUXR"/>
</dbReference>
<dbReference type="PANTHER" id="PTHR43214:SF43">
    <property type="entry name" value="TWO-COMPONENT RESPONSE REGULATOR"/>
    <property type="match status" value="1"/>
</dbReference>
<dbReference type="SMART" id="SM00448">
    <property type="entry name" value="REC"/>
    <property type="match status" value="1"/>
</dbReference>
<evidence type="ECO:0000259" key="4">
    <source>
        <dbReference type="PROSITE" id="PS50043"/>
    </source>
</evidence>
<dbReference type="Pfam" id="PF00196">
    <property type="entry name" value="GerE"/>
    <property type="match status" value="1"/>
</dbReference>
<comment type="caution">
    <text evidence="6">The sequence shown here is derived from an EMBL/GenBank/DDBJ whole genome shotgun (WGS) entry which is preliminary data.</text>
</comment>
<name>A0A8E2VJB4_9RHOB</name>
<dbReference type="Pfam" id="PF00072">
    <property type="entry name" value="Response_reg"/>
    <property type="match status" value="1"/>
</dbReference>
<dbReference type="CDD" id="cd17535">
    <property type="entry name" value="REC_NarL-like"/>
    <property type="match status" value="1"/>
</dbReference>
<dbReference type="InterPro" id="IPR000792">
    <property type="entry name" value="Tscrpt_reg_LuxR_C"/>
</dbReference>
<dbReference type="SMART" id="SM00421">
    <property type="entry name" value="HTH_LUXR"/>
    <property type="match status" value="1"/>
</dbReference>
<dbReference type="RefSeq" id="WP_108027339.1">
    <property type="nucleotide sequence ID" value="NZ_QAYC01000008.1"/>
</dbReference>
<evidence type="ECO:0000313" key="6">
    <source>
        <dbReference type="EMBL" id="PTW48267.1"/>
    </source>
</evidence>
<accession>A0A8E2VJB4</accession>
<evidence type="ECO:0000259" key="5">
    <source>
        <dbReference type="PROSITE" id="PS50110"/>
    </source>
</evidence>
<dbReference type="InterPro" id="IPR058245">
    <property type="entry name" value="NreC/VraR/RcsB-like_REC"/>
</dbReference>
<dbReference type="GO" id="GO:0003677">
    <property type="term" value="F:DNA binding"/>
    <property type="evidence" value="ECO:0007669"/>
    <property type="project" value="UniProtKB-KW"/>
</dbReference>
<evidence type="ECO:0000256" key="1">
    <source>
        <dbReference type="ARBA" id="ARBA00022553"/>
    </source>
</evidence>
<feature type="modified residue" description="4-aspartylphosphate" evidence="3">
    <location>
        <position position="56"/>
    </location>
</feature>
<dbReference type="PROSITE" id="PS50110">
    <property type="entry name" value="RESPONSE_REGULATORY"/>
    <property type="match status" value="1"/>
</dbReference>
<dbReference type="SUPFAM" id="SSF46894">
    <property type="entry name" value="C-terminal effector domain of the bipartite response regulators"/>
    <property type="match status" value="1"/>
</dbReference>
<dbReference type="InterPro" id="IPR039420">
    <property type="entry name" value="WalR-like"/>
</dbReference>
<dbReference type="CDD" id="cd06170">
    <property type="entry name" value="LuxR_C_like"/>
    <property type="match status" value="1"/>
</dbReference>
<dbReference type="Gene3D" id="3.40.50.2300">
    <property type="match status" value="1"/>
</dbReference>
<dbReference type="Proteomes" id="UP000244037">
    <property type="component" value="Unassembled WGS sequence"/>
</dbReference>
<reference evidence="6 7" key="1">
    <citation type="submission" date="2018-04" db="EMBL/GenBank/DDBJ databases">
        <title>Genomic Encyclopedia of Archaeal and Bacterial Type Strains, Phase II (KMG-II): from individual species to whole genera.</title>
        <authorList>
            <person name="Goeker M."/>
        </authorList>
    </citation>
    <scope>NUCLEOTIDE SEQUENCE [LARGE SCALE GENOMIC DNA]</scope>
    <source>
        <strain evidence="6 7">DSM 19783</strain>
    </source>
</reference>
<dbReference type="OrthoDB" id="9814495at2"/>
<sequence>MKDYSVIIVDDHPVVREGYRRLIDLQPGLKIAGEAEDARAAYAQFRALRPDVVVMDVTLPGASGIEAIRHIRQYDDSARIVVFTMHLSAAFALKAVQAGAMGYITKSSDPRLLVEAIFGALRGQTVISPDVIEAIARDRISGIGTGLTDLSPRQTEILCLLARGWSAERIAGELSISPKTVRNNHYQIKSILGLETDAQLVWFALETGLLPAI</sequence>
<evidence type="ECO:0000313" key="7">
    <source>
        <dbReference type="Proteomes" id="UP000244037"/>
    </source>
</evidence>
<dbReference type="PROSITE" id="PS50043">
    <property type="entry name" value="HTH_LUXR_2"/>
    <property type="match status" value="1"/>
</dbReference>
<keyword evidence="2" id="KW-0238">DNA-binding</keyword>
<evidence type="ECO:0000256" key="3">
    <source>
        <dbReference type="PROSITE-ProRule" id="PRU00169"/>
    </source>
</evidence>
<keyword evidence="1 3" id="KW-0597">Phosphoprotein</keyword>
<gene>
    <name evidence="6" type="ORF">C8N38_10816</name>
</gene>
<protein>
    <submittedName>
        <fullName evidence="6">LuxR family two component transcriptional regulator</fullName>
    </submittedName>
</protein>
<dbReference type="GO" id="GO:0006355">
    <property type="term" value="P:regulation of DNA-templated transcription"/>
    <property type="evidence" value="ECO:0007669"/>
    <property type="project" value="InterPro"/>
</dbReference>
<evidence type="ECO:0000256" key="2">
    <source>
        <dbReference type="ARBA" id="ARBA00023125"/>
    </source>
</evidence>
<feature type="domain" description="Response regulatory" evidence="5">
    <location>
        <begin position="5"/>
        <end position="121"/>
    </location>
</feature>
<dbReference type="SUPFAM" id="SSF52172">
    <property type="entry name" value="CheY-like"/>
    <property type="match status" value="1"/>
</dbReference>
<dbReference type="AlphaFoldDB" id="A0A8E2VJB4"/>
<dbReference type="InterPro" id="IPR016032">
    <property type="entry name" value="Sig_transdc_resp-reg_C-effctor"/>
</dbReference>
<proteinExistence type="predicted"/>
<dbReference type="InterPro" id="IPR001789">
    <property type="entry name" value="Sig_transdc_resp-reg_receiver"/>
</dbReference>
<dbReference type="EMBL" id="QAYC01000008">
    <property type="protein sequence ID" value="PTW48267.1"/>
    <property type="molecule type" value="Genomic_DNA"/>
</dbReference>